<evidence type="ECO:0000313" key="4">
    <source>
        <dbReference type="Proteomes" id="UP000593564"/>
    </source>
</evidence>
<dbReference type="SUPFAM" id="SSF50249">
    <property type="entry name" value="Nucleic acid-binding proteins"/>
    <property type="match status" value="1"/>
</dbReference>
<evidence type="ECO:0000256" key="1">
    <source>
        <dbReference type="SAM" id="MobiDB-lite"/>
    </source>
</evidence>
<proteinExistence type="predicted"/>
<accession>A0A7J7HY05</accession>
<dbReference type="Pfam" id="PF08646">
    <property type="entry name" value="Rep_fac-A_C"/>
    <property type="match status" value="1"/>
</dbReference>
<sequence>MCCSKCNKGTDAEADDIFQCNYCKEKAKPEPRCKFDVQLRDSSGDITATIFGAQAENLFPINAQKWMESTSTVGQLSVETLATLYTTDEQIIQLRTYQFHTATTTRCKFNVNSVHKECLATIDHSTSEPMLPPPPKKARKKLFEKEATSTPAEDNSKVLDRIS</sequence>
<feature type="compositionally biased region" description="Basic and acidic residues" evidence="1">
    <location>
        <begin position="154"/>
        <end position="163"/>
    </location>
</feature>
<dbReference type="InterPro" id="IPR013955">
    <property type="entry name" value="Rep_factor-A_C"/>
</dbReference>
<dbReference type="EMBL" id="JACBKZ010000002">
    <property type="protein sequence ID" value="KAF5957016.1"/>
    <property type="molecule type" value="Genomic_DNA"/>
</dbReference>
<evidence type="ECO:0000259" key="2">
    <source>
        <dbReference type="Pfam" id="PF08646"/>
    </source>
</evidence>
<reference evidence="4" key="1">
    <citation type="journal article" date="2020" name="Nat. Commun.">
        <title>Genome assembly of wild tea tree DASZ reveals pedigree and selection history of tea varieties.</title>
        <authorList>
            <person name="Zhang W."/>
            <person name="Zhang Y."/>
            <person name="Qiu H."/>
            <person name="Guo Y."/>
            <person name="Wan H."/>
            <person name="Zhang X."/>
            <person name="Scossa F."/>
            <person name="Alseekh S."/>
            <person name="Zhang Q."/>
            <person name="Wang P."/>
            <person name="Xu L."/>
            <person name="Schmidt M.H."/>
            <person name="Jia X."/>
            <person name="Li D."/>
            <person name="Zhu A."/>
            <person name="Guo F."/>
            <person name="Chen W."/>
            <person name="Ni D."/>
            <person name="Usadel B."/>
            <person name="Fernie A.R."/>
            <person name="Wen W."/>
        </authorList>
    </citation>
    <scope>NUCLEOTIDE SEQUENCE [LARGE SCALE GENOMIC DNA]</scope>
    <source>
        <strain evidence="4">cv. G240</strain>
    </source>
</reference>
<reference evidence="3 4" key="2">
    <citation type="submission" date="2020-07" db="EMBL/GenBank/DDBJ databases">
        <title>Genome assembly of wild tea tree DASZ reveals pedigree and selection history of tea varieties.</title>
        <authorList>
            <person name="Zhang W."/>
        </authorList>
    </citation>
    <scope>NUCLEOTIDE SEQUENCE [LARGE SCALE GENOMIC DNA]</scope>
    <source>
        <strain evidence="4">cv. G240</strain>
        <tissue evidence="3">Leaf</tissue>
    </source>
</reference>
<feature type="region of interest" description="Disordered" evidence="1">
    <location>
        <begin position="125"/>
        <end position="163"/>
    </location>
</feature>
<gene>
    <name evidence="3" type="ORF">HYC85_004241</name>
</gene>
<dbReference type="Gene3D" id="2.40.50.140">
    <property type="entry name" value="Nucleic acid-binding proteins"/>
    <property type="match status" value="1"/>
</dbReference>
<dbReference type="Proteomes" id="UP000593564">
    <property type="component" value="Unassembled WGS sequence"/>
</dbReference>
<evidence type="ECO:0000313" key="3">
    <source>
        <dbReference type="EMBL" id="KAF5957016.1"/>
    </source>
</evidence>
<protein>
    <recommendedName>
        <fullName evidence="2">Replication factor A C-terminal domain-containing protein</fullName>
    </recommendedName>
</protein>
<feature type="domain" description="Replication factor A C-terminal" evidence="2">
    <location>
        <begin position="3"/>
        <end position="116"/>
    </location>
</feature>
<comment type="caution">
    <text evidence="3">The sequence shown here is derived from an EMBL/GenBank/DDBJ whole genome shotgun (WGS) entry which is preliminary data.</text>
</comment>
<organism evidence="3 4">
    <name type="scientific">Camellia sinensis</name>
    <name type="common">Tea plant</name>
    <name type="synonym">Thea sinensis</name>
    <dbReference type="NCBI Taxonomy" id="4442"/>
    <lineage>
        <taxon>Eukaryota</taxon>
        <taxon>Viridiplantae</taxon>
        <taxon>Streptophyta</taxon>
        <taxon>Embryophyta</taxon>
        <taxon>Tracheophyta</taxon>
        <taxon>Spermatophyta</taxon>
        <taxon>Magnoliopsida</taxon>
        <taxon>eudicotyledons</taxon>
        <taxon>Gunneridae</taxon>
        <taxon>Pentapetalae</taxon>
        <taxon>asterids</taxon>
        <taxon>Ericales</taxon>
        <taxon>Theaceae</taxon>
        <taxon>Camellia</taxon>
    </lineage>
</organism>
<name>A0A7J7HY05_CAMSI</name>
<dbReference type="InterPro" id="IPR012340">
    <property type="entry name" value="NA-bd_OB-fold"/>
</dbReference>
<keyword evidence="4" id="KW-1185">Reference proteome</keyword>
<dbReference type="AlphaFoldDB" id="A0A7J7HY05"/>